<dbReference type="PANTHER" id="PTHR35603">
    <property type="match status" value="1"/>
</dbReference>
<dbReference type="RefSeq" id="WP_162846865.1">
    <property type="nucleotide sequence ID" value="NZ_NIHB01000004.1"/>
</dbReference>
<proteinExistence type="predicted"/>
<dbReference type="InterPro" id="IPR051407">
    <property type="entry name" value="Bact_OM_lipoprot/Surf_antigen"/>
</dbReference>
<comment type="caution">
    <text evidence="5">The sequence shown here is derived from an EMBL/GenBank/DDBJ whole genome shotgun (WGS) entry which is preliminary data.</text>
</comment>
<sequence length="164" mass="18299">MKKTLMTALIMTLPVVASASRYNNQINFGKVIQVDPIYQNVTIPEDRKVCDNRRVNHKQRSNHTGKTILGGIIGGAIGNKFGRGHGRDASTALGVLIGASIGANKADHHRSQSRTCYIETIYHNEEQMVGYDVTYEYNGELYQTQMQNHPGDRVKLRVNIDVVD</sequence>
<evidence type="ECO:0000256" key="1">
    <source>
        <dbReference type="ARBA" id="ARBA00004370"/>
    </source>
</evidence>
<reference evidence="5 6" key="1">
    <citation type="submission" date="2019-03" db="EMBL/GenBank/DDBJ databases">
        <title>Genomic Encyclopedia of Type Strains, Phase IV (KMG-IV): sequencing the most valuable type-strain genomes for metagenomic binning, comparative biology and taxonomic classification.</title>
        <authorList>
            <person name="Goeker M."/>
        </authorList>
    </citation>
    <scope>NUCLEOTIDE SEQUENCE [LARGE SCALE GENOMIC DNA]</scope>
    <source>
        <strain evidence="5 6">DSM 25488</strain>
    </source>
</reference>
<accession>A0A4R6XJ19</accession>
<dbReference type="InterPro" id="IPR008816">
    <property type="entry name" value="Gly_zipper_2TM_dom"/>
</dbReference>
<dbReference type="EMBL" id="SNZB01000004">
    <property type="protein sequence ID" value="TDR19495.1"/>
    <property type="molecule type" value="Genomic_DNA"/>
</dbReference>
<keyword evidence="3" id="KW-0732">Signal</keyword>
<dbReference type="Pfam" id="PF05433">
    <property type="entry name" value="Rick_17kDa_Anti"/>
    <property type="match status" value="1"/>
</dbReference>
<dbReference type="PANTHER" id="PTHR35603:SF2">
    <property type="entry name" value="OUTER MEMBRANE LIPOPROTEIN"/>
    <property type="match status" value="1"/>
</dbReference>
<keyword evidence="6" id="KW-1185">Reference proteome</keyword>
<dbReference type="AlphaFoldDB" id="A0A4R6XJ19"/>
<name>A0A4R6XJ19_9GAMM</name>
<feature type="domain" description="Glycine zipper 2TM" evidence="4">
    <location>
        <begin position="67"/>
        <end position="104"/>
    </location>
</feature>
<evidence type="ECO:0000256" key="2">
    <source>
        <dbReference type="ARBA" id="ARBA00023136"/>
    </source>
</evidence>
<evidence type="ECO:0000313" key="5">
    <source>
        <dbReference type="EMBL" id="TDR19495.1"/>
    </source>
</evidence>
<dbReference type="Proteomes" id="UP000295724">
    <property type="component" value="Unassembled WGS sequence"/>
</dbReference>
<dbReference type="GO" id="GO:0019867">
    <property type="term" value="C:outer membrane"/>
    <property type="evidence" value="ECO:0007669"/>
    <property type="project" value="InterPro"/>
</dbReference>
<feature type="chain" id="PRO_5020343886" evidence="3">
    <location>
        <begin position="20"/>
        <end position="164"/>
    </location>
</feature>
<evidence type="ECO:0000313" key="6">
    <source>
        <dbReference type="Proteomes" id="UP000295724"/>
    </source>
</evidence>
<evidence type="ECO:0000256" key="3">
    <source>
        <dbReference type="SAM" id="SignalP"/>
    </source>
</evidence>
<organism evidence="5 6">
    <name type="scientific">Marinicella litoralis</name>
    <dbReference type="NCBI Taxonomy" id="644220"/>
    <lineage>
        <taxon>Bacteria</taxon>
        <taxon>Pseudomonadati</taxon>
        <taxon>Pseudomonadota</taxon>
        <taxon>Gammaproteobacteria</taxon>
        <taxon>Lysobacterales</taxon>
        <taxon>Marinicellaceae</taxon>
        <taxon>Marinicella</taxon>
    </lineage>
</organism>
<comment type="subcellular location">
    <subcellularLocation>
        <location evidence="1">Membrane</location>
    </subcellularLocation>
</comment>
<keyword evidence="2" id="KW-0472">Membrane</keyword>
<gene>
    <name evidence="5" type="ORF">C8D91_2051</name>
</gene>
<evidence type="ECO:0000259" key="4">
    <source>
        <dbReference type="Pfam" id="PF05433"/>
    </source>
</evidence>
<protein>
    <submittedName>
        <fullName evidence="5">Uncharacterized protein YcfJ</fullName>
    </submittedName>
</protein>
<feature type="signal peptide" evidence="3">
    <location>
        <begin position="1"/>
        <end position="19"/>
    </location>
</feature>